<feature type="region of interest" description="Disordered" evidence="1">
    <location>
        <begin position="70"/>
        <end position="90"/>
    </location>
</feature>
<feature type="region of interest" description="Disordered" evidence="1">
    <location>
        <begin position="25"/>
        <end position="50"/>
    </location>
</feature>
<reference evidence="2 3" key="1">
    <citation type="journal article" date="2020" name="Genomics">
        <title>Complete, high-quality genomes from long-read metagenomic sequencing of two wolf lichen thalli reveals enigmatic genome architecture.</title>
        <authorList>
            <person name="McKenzie S.K."/>
            <person name="Walston R.F."/>
            <person name="Allen J.L."/>
        </authorList>
    </citation>
    <scope>NUCLEOTIDE SEQUENCE [LARGE SCALE GENOMIC DNA]</scope>
    <source>
        <strain evidence="2">WasteWater2</strain>
    </source>
</reference>
<evidence type="ECO:0000313" key="2">
    <source>
        <dbReference type="EMBL" id="KAF6233348.1"/>
    </source>
</evidence>
<protein>
    <submittedName>
        <fullName evidence="2">Uncharacterized protein</fullName>
    </submittedName>
</protein>
<organism evidence="2 3">
    <name type="scientific">Letharia columbiana</name>
    <dbReference type="NCBI Taxonomy" id="112416"/>
    <lineage>
        <taxon>Eukaryota</taxon>
        <taxon>Fungi</taxon>
        <taxon>Dikarya</taxon>
        <taxon>Ascomycota</taxon>
        <taxon>Pezizomycotina</taxon>
        <taxon>Lecanoromycetes</taxon>
        <taxon>OSLEUM clade</taxon>
        <taxon>Lecanoromycetidae</taxon>
        <taxon>Lecanorales</taxon>
        <taxon>Lecanorineae</taxon>
        <taxon>Parmeliaceae</taxon>
        <taxon>Letharia</taxon>
    </lineage>
</organism>
<dbReference type="Proteomes" id="UP000578531">
    <property type="component" value="Unassembled WGS sequence"/>
</dbReference>
<dbReference type="RefSeq" id="XP_037162769.1">
    <property type="nucleotide sequence ID" value="XM_037310372.1"/>
</dbReference>
<sequence length="213" mass="23975">MRVATHTRRRHALIYAKLGATKEAPNYTTTSQSTDSIITQRSQHQRQPHGSIKSNTALFFKVGRPLFVKTTSQETPGKDDDISSRLPQDPLLYPVPNSDETVRFYGYGTPLGRRDVIYVFVKATREVAAHGSSNEPIPDRMIRYGSGNVFILLHHSGRMTWKVWGMALQGIADFVERYEYVDMDFDVGKTGSERFFGTGVLGMQKREGINASD</sequence>
<gene>
    <name evidence="2" type="ORF">HO173_008472</name>
</gene>
<proteinExistence type="predicted"/>
<evidence type="ECO:0000313" key="3">
    <source>
        <dbReference type="Proteomes" id="UP000578531"/>
    </source>
</evidence>
<dbReference type="AlphaFoldDB" id="A0A8H6FRH0"/>
<feature type="compositionally biased region" description="Low complexity" evidence="1">
    <location>
        <begin position="28"/>
        <end position="42"/>
    </location>
</feature>
<keyword evidence="3" id="KW-1185">Reference proteome</keyword>
<name>A0A8H6FRH0_9LECA</name>
<accession>A0A8H6FRH0</accession>
<comment type="caution">
    <text evidence="2">The sequence shown here is derived from an EMBL/GenBank/DDBJ whole genome shotgun (WGS) entry which is preliminary data.</text>
</comment>
<dbReference type="GeneID" id="59290128"/>
<dbReference type="OrthoDB" id="5344160at2759"/>
<evidence type="ECO:0000256" key="1">
    <source>
        <dbReference type="SAM" id="MobiDB-lite"/>
    </source>
</evidence>
<dbReference type="EMBL" id="JACCJC010000039">
    <property type="protein sequence ID" value="KAF6233348.1"/>
    <property type="molecule type" value="Genomic_DNA"/>
</dbReference>